<evidence type="ECO:0000313" key="3">
    <source>
        <dbReference type="EMBL" id="VAV88980.1"/>
    </source>
</evidence>
<sequence>MQQPNSPTRQIDSRGPAGSQRGNAKQLYEKYKMLAQEKRATDRLEFEALSQHADHYYRIYAEFATAEAAAQVKREQERAKKAEIEAEQKANAVSVEQAVQEPAEPKAESKAVVTEPPAPEAKEEKVEEKTEEQVEASPPPKKRRGRPPKVKTEAET</sequence>
<gene>
    <name evidence="3" type="ORF">MNBD_ALPHA02-922</name>
</gene>
<name>A0A3B0R719_9ZZZZ</name>
<dbReference type="AlphaFoldDB" id="A0A3B0R719"/>
<dbReference type="Pfam" id="PF13763">
    <property type="entry name" value="DUF4167"/>
    <property type="match status" value="1"/>
</dbReference>
<dbReference type="EMBL" id="UOED01000041">
    <property type="protein sequence ID" value="VAV88980.1"/>
    <property type="molecule type" value="Genomic_DNA"/>
</dbReference>
<organism evidence="3">
    <name type="scientific">hydrothermal vent metagenome</name>
    <dbReference type="NCBI Taxonomy" id="652676"/>
    <lineage>
        <taxon>unclassified sequences</taxon>
        <taxon>metagenomes</taxon>
        <taxon>ecological metagenomes</taxon>
    </lineage>
</organism>
<feature type="region of interest" description="Disordered" evidence="1">
    <location>
        <begin position="73"/>
        <end position="156"/>
    </location>
</feature>
<accession>A0A3B0R719</accession>
<feature type="region of interest" description="Disordered" evidence="1">
    <location>
        <begin position="1"/>
        <end position="25"/>
    </location>
</feature>
<feature type="compositionally biased region" description="Basic and acidic residues" evidence="1">
    <location>
        <begin position="73"/>
        <end position="88"/>
    </location>
</feature>
<proteinExistence type="predicted"/>
<feature type="domain" description="DUF4167" evidence="2">
    <location>
        <begin position="3"/>
        <end position="63"/>
    </location>
</feature>
<protein>
    <recommendedName>
        <fullName evidence="2">DUF4167 domain-containing protein</fullName>
    </recommendedName>
</protein>
<reference evidence="3" key="1">
    <citation type="submission" date="2018-06" db="EMBL/GenBank/DDBJ databases">
        <authorList>
            <person name="Zhirakovskaya E."/>
        </authorList>
    </citation>
    <scope>NUCLEOTIDE SEQUENCE</scope>
</reference>
<feature type="compositionally biased region" description="Basic residues" evidence="1">
    <location>
        <begin position="140"/>
        <end position="149"/>
    </location>
</feature>
<dbReference type="InterPro" id="IPR025430">
    <property type="entry name" value="DUF4167"/>
</dbReference>
<feature type="compositionally biased region" description="Basic and acidic residues" evidence="1">
    <location>
        <begin position="120"/>
        <end position="132"/>
    </location>
</feature>
<evidence type="ECO:0000259" key="2">
    <source>
        <dbReference type="Pfam" id="PF13763"/>
    </source>
</evidence>
<feature type="compositionally biased region" description="Polar residues" evidence="1">
    <location>
        <begin position="1"/>
        <end position="10"/>
    </location>
</feature>
<evidence type="ECO:0000256" key="1">
    <source>
        <dbReference type="SAM" id="MobiDB-lite"/>
    </source>
</evidence>